<evidence type="ECO:0000313" key="3">
    <source>
        <dbReference type="Proteomes" id="UP001597058"/>
    </source>
</evidence>
<dbReference type="PROSITE" id="PS50801">
    <property type="entry name" value="STAS"/>
    <property type="match status" value="1"/>
</dbReference>
<gene>
    <name evidence="2" type="ORF">ACFQ5X_37035</name>
</gene>
<proteinExistence type="predicted"/>
<protein>
    <submittedName>
        <fullName evidence="2">STAS domain-containing protein</fullName>
    </submittedName>
</protein>
<dbReference type="InterPro" id="IPR002645">
    <property type="entry name" value="STAS_dom"/>
</dbReference>
<dbReference type="SUPFAM" id="SSF52091">
    <property type="entry name" value="SpoIIaa-like"/>
    <property type="match status" value="1"/>
</dbReference>
<feature type="domain" description="STAS" evidence="1">
    <location>
        <begin position="9"/>
        <end position="120"/>
    </location>
</feature>
<dbReference type="Gene3D" id="3.30.750.24">
    <property type="entry name" value="STAS domain"/>
    <property type="match status" value="1"/>
</dbReference>
<dbReference type="RefSeq" id="WP_381242998.1">
    <property type="nucleotide sequence ID" value="NZ_JBHSKH010000147.1"/>
</dbReference>
<comment type="caution">
    <text evidence="2">The sequence shown here is derived from an EMBL/GenBank/DDBJ whole genome shotgun (WGS) entry which is preliminary data.</text>
</comment>
<dbReference type="InterPro" id="IPR036513">
    <property type="entry name" value="STAS_dom_sf"/>
</dbReference>
<dbReference type="EMBL" id="JBHTMM010000078">
    <property type="protein sequence ID" value="MFD1311398.1"/>
    <property type="molecule type" value="Genomic_DNA"/>
</dbReference>
<name>A0ABW3XSZ9_9ACTN</name>
<dbReference type="CDD" id="cd07043">
    <property type="entry name" value="STAS_anti-anti-sigma_factors"/>
    <property type="match status" value="1"/>
</dbReference>
<dbReference type="Pfam" id="PF01740">
    <property type="entry name" value="STAS"/>
    <property type="match status" value="1"/>
</dbReference>
<accession>A0ABW3XSZ9</accession>
<reference evidence="3" key="1">
    <citation type="journal article" date="2019" name="Int. J. Syst. Evol. Microbiol.">
        <title>The Global Catalogue of Microorganisms (GCM) 10K type strain sequencing project: providing services to taxonomists for standard genome sequencing and annotation.</title>
        <authorList>
            <consortium name="The Broad Institute Genomics Platform"/>
            <consortium name="The Broad Institute Genome Sequencing Center for Infectious Disease"/>
            <person name="Wu L."/>
            <person name="Ma J."/>
        </authorList>
    </citation>
    <scope>NUCLEOTIDE SEQUENCE [LARGE SCALE GENOMIC DNA]</scope>
    <source>
        <strain evidence="3">CGMCC 4.7020</strain>
    </source>
</reference>
<sequence length="120" mass="13298">MTPSNPPPFTVTVETEDGTVLVRVAGDLDFETCDELMKAVERCLGDRRDAGEEPADLRVDFSGLGSIDSTGLSTLLMIRRLTDLVGVRLHLDERPLALDRLLGITGTLHHPHRAPRRTRR</sequence>
<evidence type="ECO:0000259" key="1">
    <source>
        <dbReference type="PROSITE" id="PS50801"/>
    </source>
</evidence>
<keyword evidence="3" id="KW-1185">Reference proteome</keyword>
<evidence type="ECO:0000313" key="2">
    <source>
        <dbReference type="EMBL" id="MFD1311398.1"/>
    </source>
</evidence>
<organism evidence="2 3">
    <name type="scientific">Streptomyces kaempferi</name>
    <dbReference type="NCBI Taxonomy" id="333725"/>
    <lineage>
        <taxon>Bacteria</taxon>
        <taxon>Bacillati</taxon>
        <taxon>Actinomycetota</taxon>
        <taxon>Actinomycetes</taxon>
        <taxon>Kitasatosporales</taxon>
        <taxon>Streptomycetaceae</taxon>
        <taxon>Streptomyces</taxon>
    </lineage>
</organism>
<dbReference type="Proteomes" id="UP001597058">
    <property type="component" value="Unassembled WGS sequence"/>
</dbReference>